<dbReference type="SUPFAM" id="SSF53448">
    <property type="entry name" value="Nucleotide-diphospho-sugar transferases"/>
    <property type="match status" value="1"/>
</dbReference>
<accession>A0A090W9E5</accession>
<organism evidence="2 3">
    <name type="scientific">Algibacter lectus</name>
    <dbReference type="NCBI Taxonomy" id="221126"/>
    <lineage>
        <taxon>Bacteria</taxon>
        <taxon>Pseudomonadati</taxon>
        <taxon>Bacteroidota</taxon>
        <taxon>Flavobacteriia</taxon>
        <taxon>Flavobacteriales</taxon>
        <taxon>Flavobacteriaceae</taxon>
        <taxon>Algibacter</taxon>
    </lineage>
</organism>
<dbReference type="Gene3D" id="3.90.550.10">
    <property type="entry name" value="Spore Coat Polysaccharide Biosynthesis Protein SpsA, Chain A"/>
    <property type="match status" value="1"/>
</dbReference>
<sequence length="144" mass="16857">MPFEILCYDDGSVNNEIITENKKIENLENTTYKILEKNIGRSAIRNLLAKEAKFEWVLFLDADVLPKSDDFIASYLKHITKTSQVINGGILYTEKKPMDSELLRWFYGKKREALSTDKRNKKPYLSFLTLNFLIKKKCFQNGFF</sequence>
<gene>
    <name evidence="2" type="ORF">JCM19300_2295</name>
</gene>
<dbReference type="CDD" id="cd00761">
    <property type="entry name" value="Glyco_tranf_GTA_type"/>
    <property type="match status" value="1"/>
</dbReference>
<keyword evidence="2" id="KW-0808">Transferase</keyword>
<reference evidence="2 3" key="1">
    <citation type="journal article" date="2014" name="Genome Announc.">
        <title>Draft Genome Sequences of Marine Flavobacterium Algibacter lectus Strains SS8 and NR4.</title>
        <authorList>
            <person name="Takatani N."/>
            <person name="Nakanishi M."/>
            <person name="Meirelles P."/>
            <person name="Mino S."/>
            <person name="Suda W."/>
            <person name="Oshima K."/>
            <person name="Hattori M."/>
            <person name="Ohkuma M."/>
            <person name="Hosokawa M."/>
            <person name="Miyashita K."/>
            <person name="Thompson F.L."/>
            <person name="Niwa A."/>
            <person name="Sawabe T."/>
            <person name="Sawabe T."/>
        </authorList>
    </citation>
    <scope>NUCLEOTIDE SEQUENCE [LARGE SCALE GENOMIC DNA]</scope>
    <source>
        <strain evidence="2 3">JCM 19300</strain>
    </source>
</reference>
<protein>
    <submittedName>
        <fullName evidence="2">Glycosyl transferase family protein</fullName>
    </submittedName>
</protein>
<name>A0A090W9E5_9FLAO</name>
<dbReference type="InterPro" id="IPR029044">
    <property type="entry name" value="Nucleotide-diphossugar_trans"/>
</dbReference>
<evidence type="ECO:0000259" key="1">
    <source>
        <dbReference type="Pfam" id="PF00535"/>
    </source>
</evidence>
<feature type="domain" description="Glycosyltransferase 2-like" evidence="1">
    <location>
        <begin position="2"/>
        <end position="110"/>
    </location>
</feature>
<dbReference type="AlphaFoldDB" id="A0A090W9E5"/>
<proteinExistence type="predicted"/>
<comment type="caution">
    <text evidence="2">The sequence shown here is derived from an EMBL/GenBank/DDBJ whole genome shotgun (WGS) entry which is preliminary data.</text>
</comment>
<dbReference type="EMBL" id="BBNQ01000016">
    <property type="protein sequence ID" value="GAL64142.1"/>
    <property type="molecule type" value="Genomic_DNA"/>
</dbReference>
<evidence type="ECO:0000313" key="2">
    <source>
        <dbReference type="EMBL" id="GAL64142.1"/>
    </source>
</evidence>
<dbReference type="Pfam" id="PF00535">
    <property type="entry name" value="Glycos_transf_2"/>
    <property type="match status" value="1"/>
</dbReference>
<dbReference type="GO" id="GO:0016740">
    <property type="term" value="F:transferase activity"/>
    <property type="evidence" value="ECO:0007669"/>
    <property type="project" value="UniProtKB-KW"/>
</dbReference>
<dbReference type="Proteomes" id="UP000029644">
    <property type="component" value="Unassembled WGS sequence"/>
</dbReference>
<evidence type="ECO:0000313" key="3">
    <source>
        <dbReference type="Proteomes" id="UP000029644"/>
    </source>
</evidence>
<dbReference type="InterPro" id="IPR001173">
    <property type="entry name" value="Glyco_trans_2-like"/>
</dbReference>